<sequence>MNTKEYIIGCVALFGFVVLEIYIWTVFVAYLTHGVDFRIIIQFNNYNEFWFEFIAFNLITTLLLINLILSTKAYLRSKP</sequence>
<name>A0A0F9VS69_9ZZZZ</name>
<keyword evidence="1" id="KW-0812">Transmembrane</keyword>
<protein>
    <submittedName>
        <fullName evidence="2">Uncharacterized protein</fullName>
    </submittedName>
</protein>
<keyword evidence="1" id="KW-1133">Transmembrane helix</keyword>
<keyword evidence="1" id="KW-0472">Membrane</keyword>
<dbReference type="EMBL" id="LAZR01000297">
    <property type="protein sequence ID" value="KKN76296.1"/>
    <property type="molecule type" value="Genomic_DNA"/>
</dbReference>
<evidence type="ECO:0000256" key="1">
    <source>
        <dbReference type="SAM" id="Phobius"/>
    </source>
</evidence>
<evidence type="ECO:0000313" key="2">
    <source>
        <dbReference type="EMBL" id="KKN76296.1"/>
    </source>
</evidence>
<feature type="transmembrane region" description="Helical" evidence="1">
    <location>
        <begin position="7"/>
        <end position="30"/>
    </location>
</feature>
<dbReference type="AlphaFoldDB" id="A0A0F9VS69"/>
<proteinExistence type="predicted"/>
<organism evidence="2">
    <name type="scientific">marine sediment metagenome</name>
    <dbReference type="NCBI Taxonomy" id="412755"/>
    <lineage>
        <taxon>unclassified sequences</taxon>
        <taxon>metagenomes</taxon>
        <taxon>ecological metagenomes</taxon>
    </lineage>
</organism>
<gene>
    <name evidence="2" type="ORF">LCGC14_0371480</name>
</gene>
<feature type="transmembrane region" description="Helical" evidence="1">
    <location>
        <begin position="50"/>
        <end position="69"/>
    </location>
</feature>
<accession>A0A0F9VS69</accession>
<comment type="caution">
    <text evidence="2">The sequence shown here is derived from an EMBL/GenBank/DDBJ whole genome shotgun (WGS) entry which is preliminary data.</text>
</comment>
<reference evidence="2" key="1">
    <citation type="journal article" date="2015" name="Nature">
        <title>Complex archaea that bridge the gap between prokaryotes and eukaryotes.</title>
        <authorList>
            <person name="Spang A."/>
            <person name="Saw J.H."/>
            <person name="Jorgensen S.L."/>
            <person name="Zaremba-Niedzwiedzka K."/>
            <person name="Martijn J."/>
            <person name="Lind A.E."/>
            <person name="van Eijk R."/>
            <person name="Schleper C."/>
            <person name="Guy L."/>
            <person name="Ettema T.J."/>
        </authorList>
    </citation>
    <scope>NUCLEOTIDE SEQUENCE</scope>
</reference>